<keyword evidence="3" id="KW-1185">Reference proteome</keyword>
<dbReference type="GO" id="GO:0016020">
    <property type="term" value="C:membrane"/>
    <property type="evidence" value="ECO:0007669"/>
    <property type="project" value="InterPro"/>
</dbReference>
<feature type="transmembrane region" description="Helical" evidence="1">
    <location>
        <begin position="86"/>
        <end position="108"/>
    </location>
</feature>
<dbReference type="PANTHER" id="PTHR38457:SF1">
    <property type="entry name" value="REGULATOR ABRB-RELATED"/>
    <property type="match status" value="1"/>
</dbReference>
<dbReference type="PANTHER" id="PTHR38457">
    <property type="entry name" value="REGULATOR ABRB-RELATED"/>
    <property type="match status" value="1"/>
</dbReference>
<accession>A0A7X2D2N5</accession>
<dbReference type="OrthoDB" id="9809910at2"/>
<name>A0A7X2D2N5_9PROT</name>
<feature type="transmembrane region" description="Helical" evidence="1">
    <location>
        <begin position="182"/>
        <end position="202"/>
    </location>
</feature>
<sequence length="354" mass="35767">MPPMDKAAAARVLLTLTVAAGGAGAAVWAGMPAPALLGSTVAVTLAALARLPVRMPVALRNGAFAVIGCSLGTGVTPDFLSDAARWPVSLAVLCAVIVLTMVLSGRILERGFGQSRDTAILATSPGALSYALAISSAGVGDARAVMVLQSLRLLAMTLVLPSILGLLGGAGGAVWGSHHPTVMAYPVAILMLAAALAGGWGLDRLKAPAAFLLAGIAISGGLHGLGVVAGQFPPAFLMAGFTVTGAVIGTRFRALELRELARLALAALLTISLALTISASLALLVAWGLAMPFGQVWVAYAPGGVEAMAAMALSLGYDPTYVATHHVFRIVSLILVLPVVLRVFGSGRGRAEDA</sequence>
<evidence type="ECO:0000313" key="3">
    <source>
        <dbReference type="Proteomes" id="UP000434582"/>
    </source>
</evidence>
<dbReference type="NCBIfam" id="TIGR03082">
    <property type="entry name" value="Gneg_AbrB_dup"/>
    <property type="match status" value="1"/>
</dbReference>
<proteinExistence type="predicted"/>
<evidence type="ECO:0000256" key="1">
    <source>
        <dbReference type="SAM" id="Phobius"/>
    </source>
</evidence>
<reference evidence="2 3" key="1">
    <citation type="submission" date="2019-10" db="EMBL/GenBank/DDBJ databases">
        <title>Draft whole-genome sequence of the purple nonsulfur photosynthetic bacterium Roseospira navarrensis DSM 15114.</title>
        <authorList>
            <person name="Kyndt J.A."/>
            <person name="Meyer T.E."/>
        </authorList>
    </citation>
    <scope>NUCLEOTIDE SEQUENCE [LARGE SCALE GENOMIC DNA]</scope>
    <source>
        <strain evidence="2 3">DSM 15114</strain>
    </source>
</reference>
<feature type="transmembrane region" description="Helical" evidence="1">
    <location>
        <begin position="235"/>
        <end position="252"/>
    </location>
</feature>
<dbReference type="PIRSF" id="PIRSF038991">
    <property type="entry name" value="Protein_AbrB"/>
    <property type="match status" value="1"/>
</dbReference>
<dbReference type="AlphaFoldDB" id="A0A7X2D2N5"/>
<gene>
    <name evidence="2" type="ORF">GHC57_08015</name>
</gene>
<dbReference type="EMBL" id="WIVE01000019">
    <property type="protein sequence ID" value="MQX36459.1"/>
    <property type="molecule type" value="Genomic_DNA"/>
</dbReference>
<evidence type="ECO:0000313" key="2">
    <source>
        <dbReference type="EMBL" id="MQX36459.1"/>
    </source>
</evidence>
<protein>
    <submittedName>
        <fullName evidence="2">AbrB family transcriptional regulator</fullName>
    </submittedName>
</protein>
<dbReference type="Pfam" id="PF05145">
    <property type="entry name" value="AbrB"/>
    <property type="match status" value="1"/>
</dbReference>
<feature type="transmembrane region" description="Helical" evidence="1">
    <location>
        <begin position="264"/>
        <end position="290"/>
    </location>
</feature>
<keyword evidence="1" id="KW-0812">Transmembrane</keyword>
<dbReference type="InterPro" id="IPR017516">
    <property type="entry name" value="AbrB_dup"/>
</dbReference>
<comment type="caution">
    <text evidence="2">The sequence shown here is derived from an EMBL/GenBank/DDBJ whole genome shotgun (WGS) entry which is preliminary data.</text>
</comment>
<organism evidence="2 3">
    <name type="scientific">Roseospira navarrensis</name>
    <dbReference type="NCBI Taxonomy" id="140058"/>
    <lineage>
        <taxon>Bacteria</taxon>
        <taxon>Pseudomonadati</taxon>
        <taxon>Pseudomonadota</taxon>
        <taxon>Alphaproteobacteria</taxon>
        <taxon>Rhodospirillales</taxon>
        <taxon>Rhodospirillaceae</taxon>
        <taxon>Roseospira</taxon>
    </lineage>
</organism>
<feature type="transmembrane region" description="Helical" evidence="1">
    <location>
        <begin position="209"/>
        <end position="229"/>
    </location>
</feature>
<dbReference type="GO" id="GO:0010468">
    <property type="term" value="P:regulation of gene expression"/>
    <property type="evidence" value="ECO:0007669"/>
    <property type="project" value="InterPro"/>
</dbReference>
<keyword evidence="1" id="KW-1133">Transmembrane helix</keyword>
<feature type="transmembrane region" description="Helical" evidence="1">
    <location>
        <begin position="153"/>
        <end position="176"/>
    </location>
</feature>
<feature type="transmembrane region" description="Helical" evidence="1">
    <location>
        <begin position="327"/>
        <end position="345"/>
    </location>
</feature>
<dbReference type="InterPro" id="IPR007820">
    <property type="entry name" value="AbrB_fam"/>
</dbReference>
<dbReference type="Proteomes" id="UP000434582">
    <property type="component" value="Unassembled WGS sequence"/>
</dbReference>
<keyword evidence="1" id="KW-0472">Membrane</keyword>
<feature type="transmembrane region" description="Helical" evidence="1">
    <location>
        <begin position="35"/>
        <end position="51"/>
    </location>
</feature>